<protein>
    <recommendedName>
        <fullName evidence="3">Chemotaxis protein CheE</fullName>
    </recommendedName>
</protein>
<keyword evidence="2" id="KW-1185">Reference proteome</keyword>
<comment type="caution">
    <text evidence="1">The sequence shown here is derived from an EMBL/GenBank/DDBJ whole genome shotgun (WGS) entry which is preliminary data.</text>
</comment>
<evidence type="ECO:0000313" key="2">
    <source>
        <dbReference type="Proteomes" id="UP000529946"/>
    </source>
</evidence>
<dbReference type="EMBL" id="JACIDM010000001">
    <property type="protein sequence ID" value="MBB4081408.1"/>
    <property type="molecule type" value="Genomic_DNA"/>
</dbReference>
<dbReference type="AlphaFoldDB" id="A0A7W6NN48"/>
<proteinExistence type="predicted"/>
<accession>A0A7W6NN48</accession>
<gene>
    <name evidence="1" type="ORF">GGR12_000247</name>
</gene>
<evidence type="ECO:0000313" key="1">
    <source>
        <dbReference type="EMBL" id="MBB4081408.1"/>
    </source>
</evidence>
<name>A0A7W6NN48_9CAUL</name>
<organism evidence="1 2">
    <name type="scientific">Brevundimonas lenta</name>
    <dbReference type="NCBI Taxonomy" id="424796"/>
    <lineage>
        <taxon>Bacteria</taxon>
        <taxon>Pseudomonadati</taxon>
        <taxon>Pseudomonadota</taxon>
        <taxon>Alphaproteobacteria</taxon>
        <taxon>Caulobacterales</taxon>
        <taxon>Caulobacteraceae</taxon>
        <taxon>Brevundimonas</taxon>
    </lineage>
</organism>
<evidence type="ECO:0008006" key="3">
    <source>
        <dbReference type="Google" id="ProtNLM"/>
    </source>
</evidence>
<dbReference type="Proteomes" id="UP000529946">
    <property type="component" value="Unassembled WGS sequence"/>
</dbReference>
<dbReference type="RefSeq" id="WP_183202025.1">
    <property type="nucleotide sequence ID" value="NZ_BAAAER010000002.1"/>
</dbReference>
<sequence length="152" mass="16100">MSEARTFKVQSGLAKQLARPGGRTVDEAERRAAQGLASHREDTLVAIGRIIGELEQACAAAEAGQEAHVYERAATLIDLAGFFDTGPLYEAGYSLCELSDRMRGAGVWKWPAVEVHVKALRLIHAGGCKADDNAAVLLQGLRSVLGAFAPAA</sequence>
<reference evidence="1 2" key="1">
    <citation type="submission" date="2020-08" db="EMBL/GenBank/DDBJ databases">
        <title>Genomic Encyclopedia of Type Strains, Phase IV (KMG-IV): sequencing the most valuable type-strain genomes for metagenomic binning, comparative biology and taxonomic classification.</title>
        <authorList>
            <person name="Goeker M."/>
        </authorList>
    </citation>
    <scope>NUCLEOTIDE SEQUENCE [LARGE SCALE GENOMIC DNA]</scope>
    <source>
        <strain evidence="1 2">DSM 23960</strain>
    </source>
</reference>